<protein>
    <submittedName>
        <fullName evidence="1">2-dehydro-3-deoxygalactonokinase DgoK1</fullName>
        <ecNumber evidence="1">2.7.1.58</ecNumber>
    </submittedName>
</protein>
<dbReference type="SUPFAM" id="SSF53067">
    <property type="entry name" value="Actin-like ATPase domain"/>
    <property type="match status" value="1"/>
</dbReference>
<dbReference type="InterPro" id="IPR042258">
    <property type="entry name" value="DGOK_N"/>
</dbReference>
<keyword evidence="2" id="KW-1185">Reference proteome</keyword>
<dbReference type="InterPro" id="IPR042257">
    <property type="entry name" value="DGOK_C"/>
</dbReference>
<dbReference type="GO" id="GO:0008671">
    <property type="term" value="F:2-dehydro-3-deoxygalactonokinase activity"/>
    <property type="evidence" value="ECO:0007669"/>
    <property type="project" value="UniProtKB-EC"/>
</dbReference>
<gene>
    <name evidence="1" type="primary">dgoK1</name>
    <name evidence="1" type="ORF">LMG27952_00578</name>
</gene>
<dbReference type="InterPro" id="IPR007729">
    <property type="entry name" value="DGOK"/>
</dbReference>
<sequence>MKASEKPASGAAIDVNDGAITREAALIALDWGTTSLRAYLFDAAGKVIATRVSTAGIMNLPVPAEEGGFDAAFDEACGVWLADAPSLPVLAAGMVGSAQGWVQAPYVETPASAQALVAGIVRVRAACGAEVAVVPGVLEPGALPNVMRGEETQIFGALSGSTDESAPQTSLIGLPGTHAKWVVVEGERIARFYTFMTGEVYAALCAHTILGRTMKHPVEPDTAAFLRGVGVAREQGCVGLLATAFSTRTLGLTAQLAADEQPDYLSGLVIGHELAGLEAALSRRDVALAGCAPQLIGAEALCERYRMALAAFGCSGAHLVRQATEHGLWRIAVQAGLVAPR</sequence>
<dbReference type="InterPro" id="IPR043129">
    <property type="entry name" value="ATPase_NBD"/>
</dbReference>
<evidence type="ECO:0000313" key="2">
    <source>
        <dbReference type="Proteomes" id="UP000656319"/>
    </source>
</evidence>
<organism evidence="1 2">
    <name type="scientific">Paraburkholderia hiiakae</name>
    <dbReference type="NCBI Taxonomy" id="1081782"/>
    <lineage>
        <taxon>Bacteria</taxon>
        <taxon>Pseudomonadati</taxon>
        <taxon>Pseudomonadota</taxon>
        <taxon>Betaproteobacteria</taxon>
        <taxon>Burkholderiales</taxon>
        <taxon>Burkholderiaceae</taxon>
        <taxon>Paraburkholderia</taxon>
    </lineage>
</organism>
<dbReference type="CDD" id="cd24012">
    <property type="entry name" value="ASKHA_NBD_KDGal-kinase"/>
    <property type="match status" value="1"/>
</dbReference>
<accession>A0ABN7HEP8</accession>
<dbReference type="RefSeq" id="WP_201694393.1">
    <property type="nucleotide sequence ID" value="NZ_CAJHCQ010000001.1"/>
</dbReference>
<reference evidence="1 2" key="1">
    <citation type="submission" date="2020-10" db="EMBL/GenBank/DDBJ databases">
        <authorList>
            <person name="Peeters C."/>
        </authorList>
    </citation>
    <scope>NUCLEOTIDE SEQUENCE [LARGE SCALE GENOMIC DNA]</scope>
    <source>
        <strain evidence="1 2">LMG 27952</strain>
    </source>
</reference>
<evidence type="ECO:0000313" key="1">
    <source>
        <dbReference type="EMBL" id="CAD6512292.1"/>
    </source>
</evidence>
<dbReference type="Proteomes" id="UP000656319">
    <property type="component" value="Unassembled WGS sequence"/>
</dbReference>
<dbReference type="Gene3D" id="3.30.420.310">
    <property type="entry name" value="2-keto-3-deoxy-galactonokinase, C-terminal domain"/>
    <property type="match status" value="1"/>
</dbReference>
<dbReference type="Gene3D" id="3.30.420.300">
    <property type="entry name" value="2-keto-3-deoxy-galactonokinase, substrate binding domain"/>
    <property type="match status" value="1"/>
</dbReference>
<comment type="caution">
    <text evidence="1">The sequence shown here is derived from an EMBL/GenBank/DDBJ whole genome shotgun (WGS) entry which is preliminary data.</text>
</comment>
<dbReference type="Pfam" id="PF05035">
    <property type="entry name" value="DGOK"/>
    <property type="match status" value="1"/>
</dbReference>
<keyword evidence="1" id="KW-0808">Transferase</keyword>
<dbReference type="EC" id="2.7.1.58" evidence="1"/>
<dbReference type="EMBL" id="CAJHCQ010000001">
    <property type="protein sequence ID" value="CAD6512292.1"/>
    <property type="molecule type" value="Genomic_DNA"/>
</dbReference>
<name>A0ABN7HEP8_9BURK</name>
<proteinExistence type="predicted"/>